<dbReference type="OrthoDB" id="8650466at2"/>
<sequence>MELRQLRYLLEVVAAGSISRAAERLHIAQSAVSRQIADLEDELGTPLLQRRRGGVQPTEQGLRFVETAGAILRDVAALKQQMSAATAEPLTVRLGLPPTVSPMFLETVTRHLPAAPIPMRASIVEASSYWLQQRLYAGDLDCAVLTNPSPTRVLHIEPLWTETLCVIGSADSPLRGMATCTVAQIADLPLTQTPLPDNSRQAIEAAFEAAGLSLNVRQEHEALQFLKAQVLEGEHSILPRTVARSLAAARQYVAVPLPEVTIQRAFAARRGAIPSDAIVCLAGALRECARTGFAGDPWIRVA</sequence>
<protein>
    <submittedName>
        <fullName evidence="6">LysR family transcriptional regulator</fullName>
    </submittedName>
</protein>
<dbReference type="SUPFAM" id="SSF53850">
    <property type="entry name" value="Periplasmic binding protein-like II"/>
    <property type="match status" value="1"/>
</dbReference>
<evidence type="ECO:0000313" key="7">
    <source>
        <dbReference type="Proteomes" id="UP000318405"/>
    </source>
</evidence>
<name>A0A556B1E8_9BURK</name>
<dbReference type="PROSITE" id="PS50931">
    <property type="entry name" value="HTH_LYSR"/>
    <property type="match status" value="1"/>
</dbReference>
<evidence type="ECO:0000256" key="1">
    <source>
        <dbReference type="ARBA" id="ARBA00009437"/>
    </source>
</evidence>
<comment type="caution">
    <text evidence="6">The sequence shown here is derived from an EMBL/GenBank/DDBJ whole genome shotgun (WGS) entry which is preliminary data.</text>
</comment>
<evidence type="ECO:0000259" key="5">
    <source>
        <dbReference type="PROSITE" id="PS50931"/>
    </source>
</evidence>
<proteinExistence type="inferred from homology"/>
<dbReference type="GO" id="GO:0003677">
    <property type="term" value="F:DNA binding"/>
    <property type="evidence" value="ECO:0007669"/>
    <property type="project" value="UniProtKB-KW"/>
</dbReference>
<keyword evidence="3" id="KW-0238">DNA-binding</keyword>
<keyword evidence="7" id="KW-1185">Reference proteome</keyword>
<dbReference type="Pfam" id="PF03466">
    <property type="entry name" value="LysR_substrate"/>
    <property type="match status" value="1"/>
</dbReference>
<evidence type="ECO:0000256" key="3">
    <source>
        <dbReference type="ARBA" id="ARBA00023125"/>
    </source>
</evidence>
<comment type="similarity">
    <text evidence="1">Belongs to the LysR transcriptional regulatory family.</text>
</comment>
<gene>
    <name evidence="6" type="ORF">FOZ76_01110</name>
</gene>
<dbReference type="InterPro" id="IPR050950">
    <property type="entry name" value="HTH-type_LysR_regulators"/>
</dbReference>
<dbReference type="PRINTS" id="PR00039">
    <property type="entry name" value="HTHLYSR"/>
</dbReference>
<dbReference type="FunFam" id="1.10.10.10:FF:000001">
    <property type="entry name" value="LysR family transcriptional regulator"/>
    <property type="match status" value="1"/>
</dbReference>
<dbReference type="Pfam" id="PF00126">
    <property type="entry name" value="HTH_1"/>
    <property type="match status" value="1"/>
</dbReference>
<dbReference type="AlphaFoldDB" id="A0A556B1E8"/>
<dbReference type="InterPro" id="IPR005119">
    <property type="entry name" value="LysR_subst-bd"/>
</dbReference>
<organism evidence="6 7">
    <name type="scientific">Verticiella sediminum</name>
    <dbReference type="NCBI Taxonomy" id="1247510"/>
    <lineage>
        <taxon>Bacteria</taxon>
        <taxon>Pseudomonadati</taxon>
        <taxon>Pseudomonadota</taxon>
        <taxon>Betaproteobacteria</taxon>
        <taxon>Burkholderiales</taxon>
        <taxon>Alcaligenaceae</taxon>
        <taxon>Verticiella</taxon>
    </lineage>
</organism>
<dbReference type="SUPFAM" id="SSF46785">
    <property type="entry name" value="Winged helix' DNA-binding domain"/>
    <property type="match status" value="1"/>
</dbReference>
<dbReference type="GO" id="GO:0005829">
    <property type="term" value="C:cytosol"/>
    <property type="evidence" value="ECO:0007669"/>
    <property type="project" value="TreeGrafter"/>
</dbReference>
<dbReference type="Proteomes" id="UP000318405">
    <property type="component" value="Unassembled WGS sequence"/>
</dbReference>
<dbReference type="InterPro" id="IPR036388">
    <property type="entry name" value="WH-like_DNA-bd_sf"/>
</dbReference>
<dbReference type="EMBL" id="VLTJ01000002">
    <property type="protein sequence ID" value="TSH98999.1"/>
    <property type="molecule type" value="Genomic_DNA"/>
</dbReference>
<keyword evidence="4" id="KW-0804">Transcription</keyword>
<evidence type="ECO:0000313" key="6">
    <source>
        <dbReference type="EMBL" id="TSH98999.1"/>
    </source>
</evidence>
<evidence type="ECO:0000256" key="4">
    <source>
        <dbReference type="ARBA" id="ARBA00023163"/>
    </source>
</evidence>
<dbReference type="Gene3D" id="1.10.10.10">
    <property type="entry name" value="Winged helix-like DNA-binding domain superfamily/Winged helix DNA-binding domain"/>
    <property type="match status" value="1"/>
</dbReference>
<reference evidence="6 7" key="1">
    <citation type="submission" date="2019-07" db="EMBL/GenBank/DDBJ databases">
        <title>Qingshengfaniella alkalisoli gen. nov., sp. nov., isolated from saline soil.</title>
        <authorList>
            <person name="Xu L."/>
            <person name="Huang X.-X."/>
            <person name="Sun J.-Q."/>
        </authorList>
    </citation>
    <scope>NUCLEOTIDE SEQUENCE [LARGE SCALE GENOMIC DNA]</scope>
    <source>
        <strain evidence="6 7">DSM 27279</strain>
    </source>
</reference>
<dbReference type="InterPro" id="IPR036390">
    <property type="entry name" value="WH_DNA-bd_sf"/>
</dbReference>
<dbReference type="PANTHER" id="PTHR30419">
    <property type="entry name" value="HTH-TYPE TRANSCRIPTIONAL REGULATOR YBHD"/>
    <property type="match status" value="1"/>
</dbReference>
<dbReference type="InterPro" id="IPR000847">
    <property type="entry name" value="LysR_HTH_N"/>
</dbReference>
<accession>A0A556B1E8</accession>
<evidence type="ECO:0000256" key="2">
    <source>
        <dbReference type="ARBA" id="ARBA00023015"/>
    </source>
</evidence>
<keyword evidence="2" id="KW-0805">Transcription regulation</keyword>
<dbReference type="RefSeq" id="WP_143946277.1">
    <property type="nucleotide sequence ID" value="NZ_BAABMB010000001.1"/>
</dbReference>
<feature type="domain" description="HTH lysR-type" evidence="5">
    <location>
        <begin position="1"/>
        <end position="58"/>
    </location>
</feature>
<dbReference type="GO" id="GO:0003700">
    <property type="term" value="F:DNA-binding transcription factor activity"/>
    <property type="evidence" value="ECO:0007669"/>
    <property type="project" value="InterPro"/>
</dbReference>
<dbReference type="Gene3D" id="3.40.190.290">
    <property type="match status" value="1"/>
</dbReference>